<keyword evidence="3" id="KW-1185">Reference proteome</keyword>
<evidence type="ECO:0000259" key="1">
    <source>
        <dbReference type="PROSITE" id="PS50164"/>
    </source>
</evidence>
<proteinExistence type="predicted"/>
<protein>
    <recommendedName>
        <fullName evidence="1">GIY-YIG domain-containing protein</fullName>
    </recommendedName>
</protein>
<sequence>MERGVPLRGGGSSGWELRSYLQLEDGNNGKLLIYYKNKKTANMIMRNNQHKEPDLKCTNVVYEFICPDEDCKPPRPKSCYIGHTTNTLFKRLTFHKQNGEIQKHMKLQHGRDVTRSDLAENTRILSRESNRKRLKVLEAVFIQKRRPSINIQRDHAGIITLHDICA</sequence>
<dbReference type="Proteomes" id="UP000440578">
    <property type="component" value="Unassembled WGS sequence"/>
</dbReference>
<evidence type="ECO:0000313" key="2">
    <source>
        <dbReference type="EMBL" id="KAF0310972.1"/>
    </source>
</evidence>
<feature type="domain" description="GIY-YIG" evidence="1">
    <location>
        <begin position="57"/>
        <end position="151"/>
    </location>
</feature>
<dbReference type="EMBL" id="VIIS01000277">
    <property type="protein sequence ID" value="KAF0310972.1"/>
    <property type="molecule type" value="Genomic_DNA"/>
</dbReference>
<evidence type="ECO:0000313" key="3">
    <source>
        <dbReference type="Proteomes" id="UP000440578"/>
    </source>
</evidence>
<gene>
    <name evidence="2" type="ORF">FJT64_018186</name>
</gene>
<dbReference type="OrthoDB" id="10063753at2759"/>
<dbReference type="PROSITE" id="PS50164">
    <property type="entry name" value="GIY_YIG"/>
    <property type="match status" value="1"/>
</dbReference>
<dbReference type="AlphaFoldDB" id="A0A6A4X9E7"/>
<accession>A0A6A4X9E7</accession>
<reference evidence="2 3" key="1">
    <citation type="submission" date="2019-07" db="EMBL/GenBank/DDBJ databases">
        <title>Draft genome assembly of a fouling barnacle, Amphibalanus amphitrite (Darwin, 1854): The first reference genome for Thecostraca.</title>
        <authorList>
            <person name="Kim W."/>
        </authorList>
    </citation>
    <scope>NUCLEOTIDE SEQUENCE [LARGE SCALE GENOMIC DNA]</scope>
    <source>
        <strain evidence="2">SNU_AA5</strain>
        <tissue evidence="2">Soma without cirri and trophi</tissue>
    </source>
</reference>
<dbReference type="InterPro" id="IPR000305">
    <property type="entry name" value="GIY-YIG_endonuc"/>
</dbReference>
<organism evidence="2 3">
    <name type="scientific">Amphibalanus amphitrite</name>
    <name type="common">Striped barnacle</name>
    <name type="synonym">Balanus amphitrite</name>
    <dbReference type="NCBI Taxonomy" id="1232801"/>
    <lineage>
        <taxon>Eukaryota</taxon>
        <taxon>Metazoa</taxon>
        <taxon>Ecdysozoa</taxon>
        <taxon>Arthropoda</taxon>
        <taxon>Crustacea</taxon>
        <taxon>Multicrustacea</taxon>
        <taxon>Cirripedia</taxon>
        <taxon>Thoracica</taxon>
        <taxon>Thoracicalcarea</taxon>
        <taxon>Balanomorpha</taxon>
        <taxon>Balanoidea</taxon>
        <taxon>Balanidae</taxon>
        <taxon>Amphibalaninae</taxon>
        <taxon>Amphibalanus</taxon>
    </lineage>
</organism>
<name>A0A6A4X9E7_AMPAM</name>
<comment type="caution">
    <text evidence="2">The sequence shown here is derived from an EMBL/GenBank/DDBJ whole genome shotgun (WGS) entry which is preliminary data.</text>
</comment>